<organism evidence="16 17">
    <name type="scientific">Clavispora lusitaniae</name>
    <name type="common">Candida lusitaniae</name>
    <dbReference type="NCBI Taxonomy" id="36911"/>
    <lineage>
        <taxon>Eukaryota</taxon>
        <taxon>Fungi</taxon>
        <taxon>Dikarya</taxon>
        <taxon>Ascomycota</taxon>
        <taxon>Saccharomycotina</taxon>
        <taxon>Pichiomycetes</taxon>
        <taxon>Metschnikowiaceae</taxon>
        <taxon>Clavispora</taxon>
    </lineage>
</organism>
<evidence type="ECO:0000256" key="2">
    <source>
        <dbReference type="ARBA" id="ARBA00004833"/>
    </source>
</evidence>
<dbReference type="SUPFAM" id="SSF74650">
    <property type="entry name" value="Galactose mutarotase-like"/>
    <property type="match status" value="1"/>
</dbReference>
<evidence type="ECO:0000256" key="9">
    <source>
        <dbReference type="ARBA" id="ARBA00042895"/>
    </source>
</evidence>
<dbReference type="InterPro" id="IPR013780">
    <property type="entry name" value="Glyco_hydro_b"/>
</dbReference>
<comment type="caution">
    <text evidence="16">The sequence shown here is derived from an EMBL/GenBank/DDBJ whole genome shotgun (WGS) entry which is preliminary data.</text>
</comment>
<reference evidence="16 17" key="1">
    <citation type="submission" date="2017-04" db="EMBL/GenBank/DDBJ databases">
        <title>Draft genome of the yeast Clavispora lusitaniae type strain CBS 6936.</title>
        <authorList>
            <person name="Durrens P."/>
            <person name="Klopp C."/>
            <person name="Biteau N."/>
            <person name="Fitton-Ouhabi V."/>
            <person name="Dementhon K."/>
            <person name="Accoceberry I."/>
            <person name="Sherman D.J."/>
            <person name="Noel T."/>
        </authorList>
    </citation>
    <scope>NUCLEOTIDE SEQUENCE [LARGE SCALE GENOMIC DNA]</scope>
    <source>
        <strain evidence="16 17">CBS 6936</strain>
    </source>
</reference>
<keyword evidence="6" id="KW-0256">Endoplasmic reticulum</keyword>
<comment type="similarity">
    <text evidence="3 10">Belongs to the glycosyl hydrolase 31 family.</text>
</comment>
<sequence>MNPVALLFFSLLWARVFAVKEYLFKNCAQSGFCHRNRHLATQNFESPYFVDPASIVHENGSVAGTIYKKLPSNDVVALPFDISLLVGDSVRFQIDENRQPTGPASKLNPRRFRAAETAFDGPENEKQQVLSKDQVSVSDNGVVLVFGPDNEFSARLDFAPLKLAVSRHGKVQAVFNARKLLNIEHWRPQKENSAHLWPYESEFDMFSDSFGDSRDDTKPFGPESVAADVRLIGFDHVFGLPEHADSFSLKDTTDSEWPYRLYNVDIFEYETESRMPMYGSIPLLVGVKPDAAAGIFWVNAADTFVDIKKGNSNTDKEAEKSKDHGSLVDTHWMSETGTVDIVIILAATPEEINAKYGQLTGHVSLPQQFALGYHQCRWNYNDEKDVLDVHAQMDAHGVPYDTIWLDIEYADKKKYFTWDKEAFPDPEGMAAELARTGRNLVVIVDPHLKTGYSVSEGVEKLGISIKDRANSTFKGHCWPGESVWIDAMNPNAQAYWDQLFSPGSVLLGATSNVHLWNDMNEPSVFSGPETSMPKDTLHWGDFEHRAVHNAWGQRFHELTFESLEKRTQYSKRPFILTRSYFAGSQRSAAMWTGDNMARWEYLRASLPMVLTSNAVGMPFAGADVGGFFGDPSNQLLVRWYQTGLFYPFFRAHAHIDSRRREPWIPGEPFTSHIRDAVRLRYRLLPTLYTLFHDASVTGSPVWRPMVWEHPDSDCYDVEDQFYLGQSGLLVKPVTEENANSIDIFFPANERYYDFTSGHVADVPPVALSEAGKLSRTVSLEDIPMYVKGGSVFALRDRYRRSSKLMKADPFHLVVGLDANGVASGKLYLDDGESYDYKNGQYTETKYEMVAGQLKSQVNGDTNYALLSSLRIEKITILGAQDISSIEAKQDGRSWSVEFVQHKHYVEVLNPRVGAAANWTINVVHMPRHEKDEL</sequence>
<dbReference type="InterPro" id="IPR011013">
    <property type="entry name" value="Gal_mutarotase_sf_dom"/>
</dbReference>
<feature type="domain" description="Glycoside hydrolase family 31 N-terminal" evidence="13">
    <location>
        <begin position="79"/>
        <end position="306"/>
    </location>
</feature>
<dbReference type="GO" id="GO:0090599">
    <property type="term" value="F:alpha-glucosidase activity"/>
    <property type="evidence" value="ECO:0007669"/>
    <property type="project" value="TreeGrafter"/>
</dbReference>
<dbReference type="EMBL" id="LYUB02000001">
    <property type="protein sequence ID" value="OVF11279.1"/>
    <property type="molecule type" value="Genomic_DNA"/>
</dbReference>
<evidence type="ECO:0000256" key="1">
    <source>
        <dbReference type="ARBA" id="ARBA00004240"/>
    </source>
</evidence>
<dbReference type="InterPro" id="IPR025887">
    <property type="entry name" value="Glyco_hydro_31_N_dom"/>
</dbReference>
<evidence type="ECO:0000256" key="8">
    <source>
        <dbReference type="ARBA" id="ARBA00023295"/>
    </source>
</evidence>
<evidence type="ECO:0000259" key="15">
    <source>
        <dbReference type="Pfam" id="PF21365"/>
    </source>
</evidence>
<dbReference type="GO" id="GO:0030246">
    <property type="term" value="F:carbohydrate binding"/>
    <property type="evidence" value="ECO:0007669"/>
    <property type="project" value="InterPro"/>
</dbReference>
<feature type="domain" description="Glycoside hydrolase family 31 TIM barrel" evidence="12">
    <location>
        <begin position="364"/>
        <end position="690"/>
    </location>
</feature>
<evidence type="ECO:0000256" key="3">
    <source>
        <dbReference type="ARBA" id="ARBA00007806"/>
    </source>
</evidence>
<dbReference type="Gene3D" id="2.60.40.1180">
    <property type="entry name" value="Golgi alpha-mannosidase II"/>
    <property type="match status" value="2"/>
</dbReference>
<evidence type="ECO:0000256" key="4">
    <source>
        <dbReference type="ARBA" id="ARBA00022729"/>
    </source>
</evidence>
<name>A0AA91Q4X4_CLALS</name>
<evidence type="ECO:0000256" key="6">
    <source>
        <dbReference type="ARBA" id="ARBA00022824"/>
    </source>
</evidence>
<evidence type="ECO:0000313" key="17">
    <source>
        <dbReference type="Proteomes" id="UP000195602"/>
    </source>
</evidence>
<dbReference type="Pfam" id="PF01055">
    <property type="entry name" value="Glyco_hydro_31_2nd"/>
    <property type="match status" value="1"/>
</dbReference>
<dbReference type="GO" id="GO:0005975">
    <property type="term" value="P:carbohydrate metabolic process"/>
    <property type="evidence" value="ECO:0007669"/>
    <property type="project" value="InterPro"/>
</dbReference>
<evidence type="ECO:0000259" key="12">
    <source>
        <dbReference type="Pfam" id="PF01055"/>
    </source>
</evidence>
<evidence type="ECO:0000256" key="7">
    <source>
        <dbReference type="ARBA" id="ARBA00023180"/>
    </source>
</evidence>
<keyword evidence="5 10" id="KW-0378">Hydrolase</keyword>
<dbReference type="SUPFAM" id="SSF51445">
    <property type="entry name" value="(Trans)glycosidases"/>
    <property type="match status" value="1"/>
</dbReference>
<dbReference type="KEGG" id="clus:A9F13_01g07689"/>
<dbReference type="Gene3D" id="3.20.20.80">
    <property type="entry name" value="Glycosidases"/>
    <property type="match status" value="1"/>
</dbReference>
<protein>
    <recommendedName>
        <fullName evidence="9">Glucosidase II subunit alpha</fullName>
    </recommendedName>
</protein>
<dbReference type="Proteomes" id="UP000195602">
    <property type="component" value="Unassembled WGS sequence"/>
</dbReference>
<feature type="signal peptide" evidence="11">
    <location>
        <begin position="1"/>
        <end position="18"/>
    </location>
</feature>
<dbReference type="SUPFAM" id="SSF51011">
    <property type="entry name" value="Glycosyl hydrolase domain"/>
    <property type="match status" value="1"/>
</dbReference>
<feature type="domain" description="DUF5110" evidence="14">
    <location>
        <begin position="820"/>
        <end position="854"/>
    </location>
</feature>
<feature type="domain" description="Glycosyl hydrolase family 31 C-terminal" evidence="15">
    <location>
        <begin position="698"/>
        <end position="791"/>
    </location>
</feature>
<comment type="subcellular location">
    <subcellularLocation>
        <location evidence="1">Endoplasmic reticulum</location>
    </subcellularLocation>
</comment>
<dbReference type="PANTHER" id="PTHR22762:SF54">
    <property type="entry name" value="BCDNA.GH04962"/>
    <property type="match status" value="1"/>
</dbReference>
<dbReference type="InterPro" id="IPR048395">
    <property type="entry name" value="Glyco_hydro_31_C"/>
</dbReference>
<evidence type="ECO:0000256" key="11">
    <source>
        <dbReference type="SAM" id="SignalP"/>
    </source>
</evidence>
<dbReference type="InterPro" id="IPR033403">
    <property type="entry name" value="DUF5110"/>
</dbReference>
<dbReference type="InterPro" id="IPR000322">
    <property type="entry name" value="Glyco_hydro_31_TIM"/>
</dbReference>
<dbReference type="CDD" id="cd06603">
    <property type="entry name" value="GH31_GANC_GANAB_alpha"/>
    <property type="match status" value="1"/>
</dbReference>
<dbReference type="GO" id="GO:0006491">
    <property type="term" value="P:N-glycan processing"/>
    <property type="evidence" value="ECO:0007669"/>
    <property type="project" value="TreeGrafter"/>
</dbReference>
<evidence type="ECO:0000256" key="10">
    <source>
        <dbReference type="RuleBase" id="RU361185"/>
    </source>
</evidence>
<dbReference type="Pfam" id="PF13802">
    <property type="entry name" value="Gal_mutarotas_2"/>
    <property type="match status" value="1"/>
</dbReference>
<dbReference type="InterPro" id="IPR017853">
    <property type="entry name" value="GH"/>
</dbReference>
<evidence type="ECO:0000259" key="13">
    <source>
        <dbReference type="Pfam" id="PF13802"/>
    </source>
</evidence>
<comment type="pathway">
    <text evidence="2">Glycan metabolism; N-glycan metabolism.</text>
</comment>
<evidence type="ECO:0000259" key="14">
    <source>
        <dbReference type="Pfam" id="PF17137"/>
    </source>
</evidence>
<dbReference type="PANTHER" id="PTHR22762">
    <property type="entry name" value="ALPHA-GLUCOSIDASE"/>
    <property type="match status" value="1"/>
</dbReference>
<dbReference type="GO" id="GO:0017177">
    <property type="term" value="C:glucosidase II complex"/>
    <property type="evidence" value="ECO:0007669"/>
    <property type="project" value="TreeGrafter"/>
</dbReference>
<keyword evidence="4 11" id="KW-0732">Signal</keyword>
<evidence type="ECO:0000313" key="16">
    <source>
        <dbReference type="EMBL" id="OVF11279.1"/>
    </source>
</evidence>
<proteinExistence type="inferred from homology"/>
<keyword evidence="7" id="KW-0325">Glycoprotein</keyword>
<keyword evidence="8 10" id="KW-0326">Glycosidase</keyword>
<dbReference type="AlphaFoldDB" id="A0AA91Q4X4"/>
<dbReference type="Pfam" id="PF21365">
    <property type="entry name" value="Glyco_hydro_31_3rd"/>
    <property type="match status" value="1"/>
</dbReference>
<feature type="chain" id="PRO_5041660928" description="Glucosidase II subunit alpha" evidence="11">
    <location>
        <begin position="19"/>
        <end position="933"/>
    </location>
</feature>
<dbReference type="Gene3D" id="2.60.40.1760">
    <property type="entry name" value="glycosyl hydrolase (family 31)"/>
    <property type="match status" value="1"/>
</dbReference>
<dbReference type="CDD" id="cd14752">
    <property type="entry name" value="GH31_N"/>
    <property type="match status" value="1"/>
</dbReference>
<evidence type="ECO:0000256" key="5">
    <source>
        <dbReference type="ARBA" id="ARBA00022801"/>
    </source>
</evidence>
<accession>A0AA91Q4X4</accession>
<gene>
    <name evidence="16" type="ORF">A9F13_01g07689</name>
</gene>
<dbReference type="Pfam" id="PF17137">
    <property type="entry name" value="DUF5110"/>
    <property type="match status" value="1"/>
</dbReference>